<keyword evidence="9" id="KW-0472">Membrane</keyword>
<dbReference type="RefSeq" id="WP_094267605.1">
    <property type="nucleotide sequence ID" value="NZ_NOIH01000007.1"/>
</dbReference>
<dbReference type="GO" id="GO:0015628">
    <property type="term" value="P:protein secretion by the type II secretion system"/>
    <property type="evidence" value="ECO:0007669"/>
    <property type="project" value="InterPro"/>
</dbReference>
<reference evidence="10 11" key="1">
    <citation type="submission" date="2017-07" db="EMBL/GenBank/DDBJ databases">
        <title>Thauera sp. KNDSS-Mac4 genome sequence and assembly.</title>
        <authorList>
            <person name="Mayilraj S."/>
        </authorList>
    </citation>
    <scope>NUCLEOTIDE SEQUENCE [LARGE SCALE GENOMIC DNA]</scope>
    <source>
        <strain evidence="10 11">KNDSS-Mac4</strain>
    </source>
</reference>
<protein>
    <recommendedName>
        <fullName evidence="3">Type II secretion system protein J</fullName>
    </recommendedName>
</protein>
<dbReference type="InterPro" id="IPR045584">
    <property type="entry name" value="Pilin-like"/>
</dbReference>
<keyword evidence="8" id="KW-1133">Transmembrane helix</keyword>
<comment type="similarity">
    <text evidence="2">Belongs to the GSP J family.</text>
</comment>
<evidence type="ECO:0000313" key="11">
    <source>
        <dbReference type="Proteomes" id="UP000215181"/>
    </source>
</evidence>
<evidence type="ECO:0000313" key="10">
    <source>
        <dbReference type="EMBL" id="OYD54365.1"/>
    </source>
</evidence>
<proteinExistence type="inferred from homology"/>
<keyword evidence="11" id="KW-1185">Reference proteome</keyword>
<dbReference type="InterPro" id="IPR051621">
    <property type="entry name" value="T2SS_protein_J"/>
</dbReference>
<evidence type="ECO:0000256" key="8">
    <source>
        <dbReference type="ARBA" id="ARBA00022989"/>
    </source>
</evidence>
<dbReference type="InterPro" id="IPR010055">
    <property type="entry name" value="T2SS_protein-GspJ"/>
</dbReference>
<accession>A0A235F113</accession>
<keyword evidence="5" id="KW-0488">Methylation</keyword>
<keyword evidence="7" id="KW-0812">Transmembrane</keyword>
<dbReference type="GO" id="GO:0005886">
    <property type="term" value="C:plasma membrane"/>
    <property type="evidence" value="ECO:0007669"/>
    <property type="project" value="UniProtKB-SubCell"/>
</dbReference>
<dbReference type="Pfam" id="PF11612">
    <property type="entry name" value="T2SSJ"/>
    <property type="match status" value="1"/>
</dbReference>
<dbReference type="PROSITE" id="PS00409">
    <property type="entry name" value="PROKAR_NTER_METHYL"/>
    <property type="match status" value="1"/>
</dbReference>
<evidence type="ECO:0000256" key="3">
    <source>
        <dbReference type="ARBA" id="ARBA00021539"/>
    </source>
</evidence>
<dbReference type="OrthoDB" id="8527975at2"/>
<dbReference type="NCBIfam" id="TIGR02532">
    <property type="entry name" value="IV_pilin_GFxxxE"/>
    <property type="match status" value="1"/>
</dbReference>
<dbReference type="GO" id="GO:0015627">
    <property type="term" value="C:type II protein secretion system complex"/>
    <property type="evidence" value="ECO:0007669"/>
    <property type="project" value="InterPro"/>
</dbReference>
<sequence length="190" mass="21945">MPMRRPHTPRPIRPATSGMTLVELLVALAVFAILGALSYRAIAQMSDLERHLESQHTHWRDLEHAAHRIEHDLLRLAMPPPGTTTLSLHGPRDHQVLQLLVDERVHARMRPVQFRHEDRRLLRTRPDARPERREVLADGVDRLAWRFIHRGRWYTSWPPAGTDPSELPDAIELTIDVTGIGPLMRLMPLR</sequence>
<evidence type="ECO:0000256" key="9">
    <source>
        <dbReference type="ARBA" id="ARBA00023136"/>
    </source>
</evidence>
<dbReference type="Gene3D" id="2.10.70.20">
    <property type="entry name" value="gspk-gspi-gspj complex like domains"/>
    <property type="match status" value="1"/>
</dbReference>
<organism evidence="10 11">
    <name type="scientific">Thauera propionica</name>
    <dbReference type="NCBI Taxonomy" id="2019431"/>
    <lineage>
        <taxon>Bacteria</taxon>
        <taxon>Pseudomonadati</taxon>
        <taxon>Pseudomonadota</taxon>
        <taxon>Betaproteobacteria</taxon>
        <taxon>Rhodocyclales</taxon>
        <taxon>Zoogloeaceae</taxon>
        <taxon>Thauera</taxon>
    </lineage>
</organism>
<dbReference type="AlphaFoldDB" id="A0A235F113"/>
<dbReference type="Pfam" id="PF07963">
    <property type="entry name" value="N_methyl"/>
    <property type="match status" value="1"/>
</dbReference>
<evidence type="ECO:0000256" key="7">
    <source>
        <dbReference type="ARBA" id="ARBA00022692"/>
    </source>
</evidence>
<dbReference type="Proteomes" id="UP000215181">
    <property type="component" value="Unassembled WGS sequence"/>
</dbReference>
<dbReference type="PANTHER" id="PTHR39583:SF2">
    <property type="entry name" value="TYPE II SECRETION SYSTEM PROTEIN J"/>
    <property type="match status" value="1"/>
</dbReference>
<dbReference type="SUPFAM" id="SSF54523">
    <property type="entry name" value="Pili subunits"/>
    <property type="match status" value="1"/>
</dbReference>
<dbReference type="InterPro" id="IPR012902">
    <property type="entry name" value="N_methyl_site"/>
</dbReference>
<evidence type="ECO:0000256" key="2">
    <source>
        <dbReference type="ARBA" id="ARBA00011084"/>
    </source>
</evidence>
<evidence type="ECO:0000256" key="6">
    <source>
        <dbReference type="ARBA" id="ARBA00022519"/>
    </source>
</evidence>
<gene>
    <name evidence="10" type="ORF">CGK74_06050</name>
</gene>
<keyword evidence="4" id="KW-1003">Cell membrane</keyword>
<evidence type="ECO:0000256" key="5">
    <source>
        <dbReference type="ARBA" id="ARBA00022481"/>
    </source>
</evidence>
<comment type="caution">
    <text evidence="10">The sequence shown here is derived from an EMBL/GenBank/DDBJ whole genome shotgun (WGS) entry which is preliminary data.</text>
</comment>
<keyword evidence="6" id="KW-0997">Cell inner membrane</keyword>
<evidence type="ECO:0000256" key="4">
    <source>
        <dbReference type="ARBA" id="ARBA00022475"/>
    </source>
</evidence>
<dbReference type="PANTHER" id="PTHR39583">
    <property type="entry name" value="TYPE II SECRETION SYSTEM PROTEIN J-RELATED"/>
    <property type="match status" value="1"/>
</dbReference>
<evidence type="ECO:0000256" key="1">
    <source>
        <dbReference type="ARBA" id="ARBA00004377"/>
    </source>
</evidence>
<name>A0A235F113_9RHOO</name>
<comment type="subcellular location">
    <subcellularLocation>
        <location evidence="1">Cell inner membrane</location>
        <topology evidence="1">Single-pass membrane protein</topology>
    </subcellularLocation>
</comment>
<dbReference type="EMBL" id="NOIH01000007">
    <property type="protein sequence ID" value="OYD54365.1"/>
    <property type="molecule type" value="Genomic_DNA"/>
</dbReference>